<evidence type="ECO:0000313" key="3">
    <source>
        <dbReference type="Proteomes" id="UP000024635"/>
    </source>
</evidence>
<evidence type="ECO:0000313" key="2">
    <source>
        <dbReference type="EMBL" id="EYC34184.1"/>
    </source>
</evidence>
<organism evidence="2 3">
    <name type="scientific">Ancylostoma ceylanicum</name>
    <dbReference type="NCBI Taxonomy" id="53326"/>
    <lineage>
        <taxon>Eukaryota</taxon>
        <taxon>Metazoa</taxon>
        <taxon>Ecdysozoa</taxon>
        <taxon>Nematoda</taxon>
        <taxon>Chromadorea</taxon>
        <taxon>Rhabditida</taxon>
        <taxon>Rhabditina</taxon>
        <taxon>Rhabditomorpha</taxon>
        <taxon>Strongyloidea</taxon>
        <taxon>Ancylostomatidae</taxon>
        <taxon>Ancylostomatinae</taxon>
        <taxon>Ancylostoma</taxon>
    </lineage>
</organism>
<name>A0A016W2W2_9BILA</name>
<reference evidence="3" key="1">
    <citation type="journal article" date="2015" name="Nat. Genet.">
        <title>The genome and transcriptome of the zoonotic hookworm Ancylostoma ceylanicum identify infection-specific gene families.</title>
        <authorList>
            <person name="Schwarz E.M."/>
            <person name="Hu Y."/>
            <person name="Antoshechkin I."/>
            <person name="Miller M.M."/>
            <person name="Sternberg P.W."/>
            <person name="Aroian R.V."/>
        </authorList>
    </citation>
    <scope>NUCLEOTIDE SEQUENCE</scope>
    <source>
        <strain evidence="3">HY135</strain>
    </source>
</reference>
<dbReference type="Proteomes" id="UP000024635">
    <property type="component" value="Unassembled WGS sequence"/>
</dbReference>
<feature type="transmembrane region" description="Helical" evidence="1">
    <location>
        <begin position="20"/>
        <end position="38"/>
    </location>
</feature>
<proteinExistence type="predicted"/>
<keyword evidence="3" id="KW-1185">Reference proteome</keyword>
<accession>A0A016W2W2</accession>
<dbReference type="AlphaFoldDB" id="A0A016W2W2"/>
<dbReference type="EMBL" id="JARK01001337">
    <property type="protein sequence ID" value="EYC34184.1"/>
    <property type="molecule type" value="Genomic_DNA"/>
</dbReference>
<protein>
    <submittedName>
        <fullName evidence="2">Uncharacterized protein</fullName>
    </submittedName>
</protein>
<sequence length="86" mass="9820">MARFAWRYNLRDFLFGNTFYGISCLAIHLTRFVGLASLQARLRGCQTNLAKCIAIQHQREWMSNRPLARVISGRMTLLAKSGDTLT</sequence>
<evidence type="ECO:0000256" key="1">
    <source>
        <dbReference type="SAM" id="Phobius"/>
    </source>
</evidence>
<comment type="caution">
    <text evidence="2">The sequence shown here is derived from an EMBL/GenBank/DDBJ whole genome shotgun (WGS) entry which is preliminary data.</text>
</comment>
<keyword evidence="1" id="KW-0472">Membrane</keyword>
<keyword evidence="1" id="KW-1133">Transmembrane helix</keyword>
<gene>
    <name evidence="2" type="primary">Acey_s0001.g294</name>
    <name evidence="2" type="ORF">Y032_0001g294</name>
</gene>
<keyword evidence="1" id="KW-0812">Transmembrane</keyword>